<evidence type="ECO:0000256" key="1">
    <source>
        <dbReference type="SAM" id="MobiDB-lite"/>
    </source>
</evidence>
<organism evidence="3 4">
    <name type="scientific">Pleuronectes platessa</name>
    <name type="common">European plaice</name>
    <dbReference type="NCBI Taxonomy" id="8262"/>
    <lineage>
        <taxon>Eukaryota</taxon>
        <taxon>Metazoa</taxon>
        <taxon>Chordata</taxon>
        <taxon>Craniata</taxon>
        <taxon>Vertebrata</taxon>
        <taxon>Euteleostomi</taxon>
        <taxon>Actinopterygii</taxon>
        <taxon>Neopterygii</taxon>
        <taxon>Teleostei</taxon>
        <taxon>Neoteleostei</taxon>
        <taxon>Acanthomorphata</taxon>
        <taxon>Carangaria</taxon>
        <taxon>Pleuronectiformes</taxon>
        <taxon>Pleuronectoidei</taxon>
        <taxon>Pleuronectidae</taxon>
        <taxon>Pleuronectes</taxon>
    </lineage>
</organism>
<keyword evidence="4" id="KW-1185">Reference proteome</keyword>
<proteinExistence type="predicted"/>
<evidence type="ECO:0000313" key="3">
    <source>
        <dbReference type="EMBL" id="CAB1416573.1"/>
    </source>
</evidence>
<feature type="region of interest" description="Disordered" evidence="1">
    <location>
        <begin position="36"/>
        <end position="81"/>
    </location>
</feature>
<dbReference type="EMBL" id="CADEAL010000217">
    <property type="protein sequence ID" value="CAB1416573.1"/>
    <property type="molecule type" value="Genomic_DNA"/>
</dbReference>
<gene>
    <name evidence="3" type="ORF">PLEPLA_LOCUS4364</name>
</gene>
<dbReference type="Proteomes" id="UP001153269">
    <property type="component" value="Unassembled WGS sequence"/>
</dbReference>
<evidence type="ECO:0000313" key="4">
    <source>
        <dbReference type="Proteomes" id="UP001153269"/>
    </source>
</evidence>
<feature type="signal peptide" evidence="2">
    <location>
        <begin position="1"/>
        <end position="26"/>
    </location>
</feature>
<dbReference type="AlphaFoldDB" id="A0A9N7TQT2"/>
<accession>A0A9N7TQT2</accession>
<keyword evidence="2" id="KW-0732">Signal</keyword>
<name>A0A9N7TQT2_PLEPL</name>
<comment type="caution">
    <text evidence="3">The sequence shown here is derived from an EMBL/GenBank/DDBJ whole genome shotgun (WGS) entry which is preliminary data.</text>
</comment>
<feature type="compositionally biased region" description="Pro residues" evidence="1">
    <location>
        <begin position="41"/>
        <end position="54"/>
    </location>
</feature>
<feature type="chain" id="PRO_5040499450" description="Secreted protein" evidence="2">
    <location>
        <begin position="27"/>
        <end position="104"/>
    </location>
</feature>
<sequence>MLSRWPRSLVPSCFMALTAWTSVVLSVPPCPPLQSRFPSLKKPPPVSSPSPPRHPQLFLPSQPCLRASPMEGQRETKETPCPVNNVRLALWNPGGNGMSLGLQL</sequence>
<evidence type="ECO:0000256" key="2">
    <source>
        <dbReference type="SAM" id="SignalP"/>
    </source>
</evidence>
<reference evidence="3" key="1">
    <citation type="submission" date="2020-03" db="EMBL/GenBank/DDBJ databases">
        <authorList>
            <person name="Weist P."/>
        </authorList>
    </citation>
    <scope>NUCLEOTIDE SEQUENCE</scope>
</reference>
<evidence type="ECO:0008006" key="5">
    <source>
        <dbReference type="Google" id="ProtNLM"/>
    </source>
</evidence>
<protein>
    <recommendedName>
        <fullName evidence="5">Secreted protein</fullName>
    </recommendedName>
</protein>